<organism evidence="3 4">
    <name type="scientific">Fusarium albosuccineum</name>
    <dbReference type="NCBI Taxonomy" id="1237068"/>
    <lineage>
        <taxon>Eukaryota</taxon>
        <taxon>Fungi</taxon>
        <taxon>Dikarya</taxon>
        <taxon>Ascomycota</taxon>
        <taxon>Pezizomycotina</taxon>
        <taxon>Sordariomycetes</taxon>
        <taxon>Hypocreomycetidae</taxon>
        <taxon>Hypocreales</taxon>
        <taxon>Nectriaceae</taxon>
        <taxon>Fusarium</taxon>
        <taxon>Fusarium decemcellulare species complex</taxon>
    </lineage>
</organism>
<evidence type="ECO:0000313" key="4">
    <source>
        <dbReference type="Proteomes" id="UP000554235"/>
    </source>
</evidence>
<feature type="region of interest" description="Disordered" evidence="1">
    <location>
        <begin position="566"/>
        <end position="594"/>
    </location>
</feature>
<dbReference type="OrthoDB" id="5273847at2759"/>
<dbReference type="InterPro" id="IPR036047">
    <property type="entry name" value="F-box-like_dom_sf"/>
</dbReference>
<gene>
    <name evidence="3" type="ORF">FALBO_13427</name>
</gene>
<dbReference type="Pfam" id="PF24539">
    <property type="entry name" value="DUF7600"/>
    <property type="match status" value="1"/>
</dbReference>
<feature type="compositionally biased region" description="Basic and acidic residues" evidence="1">
    <location>
        <begin position="579"/>
        <end position="594"/>
    </location>
</feature>
<proteinExistence type="predicted"/>
<dbReference type="EMBL" id="JAADYS010002086">
    <property type="protein sequence ID" value="KAF4459807.1"/>
    <property type="molecule type" value="Genomic_DNA"/>
</dbReference>
<evidence type="ECO:0000259" key="2">
    <source>
        <dbReference type="Pfam" id="PF24539"/>
    </source>
</evidence>
<evidence type="ECO:0000256" key="1">
    <source>
        <dbReference type="SAM" id="MobiDB-lite"/>
    </source>
</evidence>
<dbReference type="InterPro" id="IPR056021">
    <property type="entry name" value="DUF7600"/>
</dbReference>
<dbReference type="AlphaFoldDB" id="A0A8H4L187"/>
<name>A0A8H4L187_9HYPO</name>
<accession>A0A8H4L187</accession>
<sequence length="686" mass="76695">MRYCNLCGIPITRQLREPWLKEFRADCNWDDVRLSGVGICDEYDDVVTGTVPVDSRRRYDDHVDPDSMIDVSLMRFNLRALVSPGTSVNTSWGWGFHSSCWNLFTTGFTPNLDLLFKACLSMPIGEEVMDWGHDYGGAAALDWSRAIPIRCSRFPDCNSIPKQMISDPFEIPNLTRAIRRAARLQNDVFLSRLSLDHANLEQDGFSRLSPELLQIIATMLPSRDVRSLRLASPVFATLSLSEKFWASRFEPGNEFDDVPEVHSDPPESWRALYLSLQTWGRDNPHMANRTRVWKLAKRLQATIDQMEGVPCDGSPLKTWFEPLVQDESSKDRSWRTAARGISDIRKKFDHGSRVLRARALYFLQPLQIQHMSVSFVDTAGGRFVSGLQFVDKEGQPHAIGYLHPDQGVSIHLSSSQRIQGWELALDLSGVRGIAIIAEDGTRSAWVGEPGDFPRWHLAEAEGIFAVKAEFDALKLVSLSRDISGGASAQRQWRNSCLWYPDVPPDKRLLFNGSDGDEPPNGRVDHPVTTLFFSGSGGRPQSNLVEIVVWTFDLCHIAGIEFLSADPSSNQSLGQPGPFGEDHPAPPRFDRSEGRRISMSIDGRGGEELKSLEIQEDGGYVVGLKIHTNFGRGLTSPQNPYTIDNEWTVVEPAGSTVVGLFCTYGLFLYNLGLISTTLKSDAELDYE</sequence>
<dbReference type="InterPro" id="IPR036404">
    <property type="entry name" value="Jacalin-like_lectin_dom_sf"/>
</dbReference>
<dbReference type="SUPFAM" id="SSF51101">
    <property type="entry name" value="Mannose-binding lectins"/>
    <property type="match status" value="1"/>
</dbReference>
<protein>
    <recommendedName>
        <fullName evidence="2">DUF7600 domain-containing protein</fullName>
    </recommendedName>
</protein>
<dbReference type="SUPFAM" id="SSF81383">
    <property type="entry name" value="F-box domain"/>
    <property type="match status" value="1"/>
</dbReference>
<keyword evidence="4" id="KW-1185">Reference proteome</keyword>
<dbReference type="Proteomes" id="UP000554235">
    <property type="component" value="Unassembled WGS sequence"/>
</dbReference>
<comment type="caution">
    <text evidence="3">The sequence shown here is derived from an EMBL/GenBank/DDBJ whole genome shotgun (WGS) entry which is preliminary data.</text>
</comment>
<evidence type="ECO:0000313" key="3">
    <source>
        <dbReference type="EMBL" id="KAF4459807.1"/>
    </source>
</evidence>
<feature type="domain" description="DUF7600" evidence="2">
    <location>
        <begin position="317"/>
        <end position="482"/>
    </location>
</feature>
<reference evidence="3 4" key="1">
    <citation type="submission" date="2020-01" db="EMBL/GenBank/DDBJ databases">
        <title>Identification and distribution of gene clusters putatively required for synthesis of sphingolipid metabolism inhibitors in phylogenetically diverse species of the filamentous fungus Fusarium.</title>
        <authorList>
            <person name="Kim H.-S."/>
            <person name="Busman M."/>
            <person name="Brown D.W."/>
            <person name="Divon H."/>
            <person name="Uhlig S."/>
            <person name="Proctor R.H."/>
        </authorList>
    </citation>
    <scope>NUCLEOTIDE SEQUENCE [LARGE SCALE GENOMIC DNA]</scope>
    <source>
        <strain evidence="3 4">NRRL 20459</strain>
    </source>
</reference>